<dbReference type="AlphaFoldDB" id="A0A2K6KK80"/>
<sequence length="58" mass="6409">MTLMILINKSKDIFRGGGFKCCGELKNYKAGSCLLSRSCTVWLGRIDILQGKQGSRVL</sequence>
<reference evidence="1 2" key="1">
    <citation type="submission" date="2016-06" db="EMBL/GenBank/DDBJ databases">
        <title>Genome of Rhinopithecus bieti.</title>
        <authorList>
            <person name="Wu"/>
            <person name="C.-I. and Zhang"/>
            <person name="Y."/>
        </authorList>
    </citation>
    <scope>NUCLEOTIDE SEQUENCE</scope>
</reference>
<reference evidence="1" key="2">
    <citation type="submission" date="2025-08" db="UniProtKB">
        <authorList>
            <consortium name="Ensembl"/>
        </authorList>
    </citation>
    <scope>IDENTIFICATION</scope>
</reference>
<dbReference type="Proteomes" id="UP000233180">
    <property type="component" value="Unassembled WGS sequence"/>
</dbReference>
<reference evidence="1" key="3">
    <citation type="submission" date="2025-09" db="UniProtKB">
        <authorList>
            <consortium name="Ensembl"/>
        </authorList>
    </citation>
    <scope>IDENTIFICATION</scope>
</reference>
<accession>A0A2K6KK80</accession>
<name>A0A2K6KK80_RHIBE</name>
<evidence type="ECO:0000313" key="2">
    <source>
        <dbReference type="Proteomes" id="UP000233180"/>
    </source>
</evidence>
<keyword evidence="2" id="KW-1185">Reference proteome</keyword>
<organism evidence="1 2">
    <name type="scientific">Rhinopithecus bieti</name>
    <name type="common">Black snub-nosed monkey</name>
    <name type="synonym">Pygathrix bieti</name>
    <dbReference type="NCBI Taxonomy" id="61621"/>
    <lineage>
        <taxon>Eukaryota</taxon>
        <taxon>Metazoa</taxon>
        <taxon>Chordata</taxon>
        <taxon>Craniata</taxon>
        <taxon>Vertebrata</taxon>
        <taxon>Euteleostomi</taxon>
        <taxon>Mammalia</taxon>
        <taxon>Eutheria</taxon>
        <taxon>Euarchontoglires</taxon>
        <taxon>Primates</taxon>
        <taxon>Haplorrhini</taxon>
        <taxon>Catarrhini</taxon>
        <taxon>Cercopithecidae</taxon>
        <taxon>Colobinae</taxon>
        <taxon>Rhinopithecus</taxon>
    </lineage>
</organism>
<evidence type="ECO:0000313" key="1">
    <source>
        <dbReference type="Ensembl" id="ENSRBIP00000011678.1"/>
    </source>
</evidence>
<protein>
    <submittedName>
        <fullName evidence="1">Uncharacterized protein</fullName>
    </submittedName>
</protein>
<dbReference type="Ensembl" id="ENSRBIT00000035352.1">
    <property type="protein sequence ID" value="ENSRBIP00000011678.1"/>
    <property type="gene ID" value="ENSRBIG00000029736.1"/>
</dbReference>
<proteinExistence type="predicted"/>